<dbReference type="Pfam" id="PF04616">
    <property type="entry name" value="Glyco_hydro_43"/>
    <property type="match status" value="1"/>
</dbReference>
<organism evidence="6 7">
    <name type="scientific">Sporolactobacillus shoreicorticis</name>
    <dbReference type="NCBI Taxonomy" id="1923877"/>
    <lineage>
        <taxon>Bacteria</taxon>
        <taxon>Bacillati</taxon>
        <taxon>Bacillota</taxon>
        <taxon>Bacilli</taxon>
        <taxon>Bacillales</taxon>
        <taxon>Sporolactobacillaceae</taxon>
        <taxon>Sporolactobacillus</taxon>
    </lineage>
</organism>
<dbReference type="Pfam" id="PF17851">
    <property type="entry name" value="GH43_C2"/>
    <property type="match status" value="1"/>
</dbReference>
<dbReference type="PANTHER" id="PTHR42812">
    <property type="entry name" value="BETA-XYLOSIDASE"/>
    <property type="match status" value="1"/>
</dbReference>
<feature type="domain" description="Beta-xylosidase C-terminal Concanavalin A-like" evidence="5">
    <location>
        <begin position="356"/>
        <end position="545"/>
    </location>
</feature>
<evidence type="ECO:0000259" key="5">
    <source>
        <dbReference type="Pfam" id="PF17851"/>
    </source>
</evidence>
<dbReference type="CDD" id="cd09000">
    <property type="entry name" value="GH43_SXA-like"/>
    <property type="match status" value="1"/>
</dbReference>
<evidence type="ECO:0000256" key="3">
    <source>
        <dbReference type="ARBA" id="ARBA00023295"/>
    </source>
</evidence>
<evidence type="ECO:0000313" key="7">
    <source>
        <dbReference type="Proteomes" id="UP001597399"/>
    </source>
</evidence>
<dbReference type="InterPro" id="IPR013320">
    <property type="entry name" value="ConA-like_dom_sf"/>
</dbReference>
<protein>
    <submittedName>
        <fullName evidence="6">Glycoside hydrolase family 43 protein</fullName>
    </submittedName>
</protein>
<dbReference type="Gene3D" id="2.60.120.200">
    <property type="match status" value="1"/>
</dbReference>
<comment type="similarity">
    <text evidence="1 4">Belongs to the glycosyl hydrolase 43 family.</text>
</comment>
<dbReference type="EMBL" id="JBHUMQ010000056">
    <property type="protein sequence ID" value="MFD2695872.1"/>
    <property type="molecule type" value="Genomic_DNA"/>
</dbReference>
<dbReference type="InterPro" id="IPR023296">
    <property type="entry name" value="Glyco_hydro_beta-prop_sf"/>
</dbReference>
<dbReference type="InterPro" id="IPR041542">
    <property type="entry name" value="GH43_C2"/>
</dbReference>
<dbReference type="SUPFAM" id="SSF49899">
    <property type="entry name" value="Concanavalin A-like lectins/glucanases"/>
    <property type="match status" value="1"/>
</dbReference>
<evidence type="ECO:0000256" key="4">
    <source>
        <dbReference type="RuleBase" id="RU361187"/>
    </source>
</evidence>
<dbReference type="Gene3D" id="2.115.10.20">
    <property type="entry name" value="Glycosyl hydrolase domain, family 43"/>
    <property type="match status" value="1"/>
</dbReference>
<dbReference type="InterPro" id="IPR051795">
    <property type="entry name" value="Glycosyl_Hydrlase_43"/>
</dbReference>
<dbReference type="RefSeq" id="WP_253061567.1">
    <property type="nucleotide sequence ID" value="NZ_JAMXWM010000009.1"/>
</dbReference>
<dbReference type="Proteomes" id="UP001597399">
    <property type="component" value="Unassembled WGS sequence"/>
</dbReference>
<accession>A0ABW5SB24</accession>
<keyword evidence="7" id="KW-1185">Reference proteome</keyword>
<gene>
    <name evidence="6" type="ORF">ACFSUE_19900</name>
</gene>
<keyword evidence="2 4" id="KW-0378">Hydrolase</keyword>
<proteinExistence type="inferred from homology"/>
<dbReference type="InterPro" id="IPR006710">
    <property type="entry name" value="Glyco_hydro_43"/>
</dbReference>
<comment type="caution">
    <text evidence="6">The sequence shown here is derived from an EMBL/GenBank/DDBJ whole genome shotgun (WGS) entry which is preliminary data.</text>
</comment>
<keyword evidence="3 4" id="KW-0326">Glycosidase</keyword>
<dbReference type="PANTHER" id="PTHR42812:SF12">
    <property type="entry name" value="BETA-XYLOSIDASE-RELATED"/>
    <property type="match status" value="1"/>
</dbReference>
<evidence type="ECO:0000313" key="6">
    <source>
        <dbReference type="EMBL" id="MFD2695872.1"/>
    </source>
</evidence>
<reference evidence="7" key="1">
    <citation type="journal article" date="2019" name="Int. J. Syst. Evol. Microbiol.">
        <title>The Global Catalogue of Microorganisms (GCM) 10K type strain sequencing project: providing services to taxonomists for standard genome sequencing and annotation.</title>
        <authorList>
            <consortium name="The Broad Institute Genomics Platform"/>
            <consortium name="The Broad Institute Genome Sequencing Center for Infectious Disease"/>
            <person name="Wu L."/>
            <person name="Ma J."/>
        </authorList>
    </citation>
    <scope>NUCLEOTIDE SEQUENCE [LARGE SCALE GENOMIC DNA]</scope>
    <source>
        <strain evidence="7">TISTR 2466</strain>
    </source>
</reference>
<dbReference type="GO" id="GO:0016787">
    <property type="term" value="F:hydrolase activity"/>
    <property type="evidence" value="ECO:0007669"/>
    <property type="project" value="UniProtKB-KW"/>
</dbReference>
<evidence type="ECO:0000256" key="1">
    <source>
        <dbReference type="ARBA" id="ARBA00009865"/>
    </source>
</evidence>
<name>A0ABW5SB24_9BACL</name>
<sequence length="558" mass="63604">MTQSNIIQNPILPGFTPDPVILRVGKVYYLATSTFHWFPGIQIFESSDLAHWTLRTSVIHDANFLKLKGTATPCGVWAPDLTFDERTQKFWIVMCQMHNMNGNLFDQDNYAMFADTIDGPWSKPIYLNSIGFDASLFHDDDGKHYLVTLEWDTRKGYQHPGAIVLEEFDPEQKSLVGKTTRISRGGTDRGCLEAPHLYKRNGWYYLMTAEGGTGYGHGVVIQRSRNIQGPYESDPMNPVITSTPYKYFRRNDPDSLRIDLYNAKAPMQKCGHGSLVHTHTDEWYIVHLSARPLPGTTNCTLGRETSIQKMIWTDDGWLHMKSGGTLAQATTEGMTNVEIKSESQLQVINESFDTSIDQRLISPYGPHDESWVTLDARPGWVRIYGRQSFFSRFDVSLLATRIDSFQTTVETSLEFHPIHYSQSAGLVLYYDDCNWLFARLYYSETLGTTGLAIMKGEKSQKDEYLLDRIAVPEGKAEIKAIIDYGEVQFSWRRPGEQDWQHIGPKIDIQYMSDEQAGGFTGLMAGFGAWDAYRRQSYADFDSFKITPKQICDQFDELI</sequence>
<dbReference type="SUPFAM" id="SSF75005">
    <property type="entry name" value="Arabinanase/levansucrase/invertase"/>
    <property type="match status" value="1"/>
</dbReference>
<evidence type="ECO:0000256" key="2">
    <source>
        <dbReference type="ARBA" id="ARBA00022801"/>
    </source>
</evidence>